<keyword evidence="2 7" id="KW-0812">Transmembrane</keyword>
<keyword evidence="3" id="KW-0547">Nucleotide-binding</keyword>
<dbReference type="EMBL" id="RYYU01000001">
    <property type="protein sequence ID" value="RUL59263.1"/>
    <property type="molecule type" value="Genomic_DNA"/>
</dbReference>
<dbReference type="CDD" id="cd03228">
    <property type="entry name" value="ABCC_MRP_Like"/>
    <property type="match status" value="1"/>
</dbReference>
<proteinExistence type="predicted"/>
<dbReference type="GO" id="GO:0005886">
    <property type="term" value="C:plasma membrane"/>
    <property type="evidence" value="ECO:0007669"/>
    <property type="project" value="UniProtKB-SubCell"/>
</dbReference>
<dbReference type="RefSeq" id="WP_126678424.1">
    <property type="nucleotide sequence ID" value="NZ_RYYU01000001.1"/>
</dbReference>
<reference evidence="10 11" key="1">
    <citation type="submission" date="2018-12" db="EMBL/GenBank/DDBJ databases">
        <title>Genome sequencing of Prevotella sp. KCOM 3155 (= JS262).</title>
        <authorList>
            <person name="Kook J.-K."/>
            <person name="Park S.-N."/>
            <person name="Lim Y.K."/>
        </authorList>
    </citation>
    <scope>NUCLEOTIDE SEQUENCE [LARGE SCALE GENOMIC DNA]</scope>
    <source>
        <strain evidence="10 11">KCOM 3155</strain>
    </source>
</reference>
<evidence type="ECO:0000313" key="10">
    <source>
        <dbReference type="EMBL" id="RUL59263.1"/>
    </source>
</evidence>
<protein>
    <submittedName>
        <fullName evidence="10">ABC transporter ATP-binding protein</fullName>
    </submittedName>
</protein>
<name>A0A432LKD1_9BACT</name>
<feature type="transmembrane region" description="Helical" evidence="7">
    <location>
        <begin position="259"/>
        <end position="278"/>
    </location>
</feature>
<evidence type="ECO:0000256" key="5">
    <source>
        <dbReference type="ARBA" id="ARBA00022989"/>
    </source>
</evidence>
<dbReference type="InterPro" id="IPR036640">
    <property type="entry name" value="ABC1_TM_sf"/>
</dbReference>
<evidence type="ECO:0000313" key="11">
    <source>
        <dbReference type="Proteomes" id="UP000278983"/>
    </source>
</evidence>
<dbReference type="GO" id="GO:0016887">
    <property type="term" value="F:ATP hydrolysis activity"/>
    <property type="evidence" value="ECO:0007669"/>
    <property type="project" value="InterPro"/>
</dbReference>
<evidence type="ECO:0000256" key="2">
    <source>
        <dbReference type="ARBA" id="ARBA00022692"/>
    </source>
</evidence>
<dbReference type="InterPro" id="IPR027417">
    <property type="entry name" value="P-loop_NTPase"/>
</dbReference>
<dbReference type="InterPro" id="IPR011527">
    <property type="entry name" value="ABC1_TM_dom"/>
</dbReference>
<dbReference type="Pfam" id="PF00005">
    <property type="entry name" value="ABC_tran"/>
    <property type="match status" value="1"/>
</dbReference>
<dbReference type="SUPFAM" id="SSF90123">
    <property type="entry name" value="ABC transporter transmembrane region"/>
    <property type="match status" value="1"/>
</dbReference>
<dbReference type="Gene3D" id="3.40.50.300">
    <property type="entry name" value="P-loop containing nucleotide triphosphate hydrolases"/>
    <property type="match status" value="1"/>
</dbReference>
<feature type="domain" description="ABC transporter" evidence="8">
    <location>
        <begin position="347"/>
        <end position="559"/>
    </location>
</feature>
<feature type="transmembrane region" description="Helical" evidence="7">
    <location>
        <begin position="71"/>
        <end position="94"/>
    </location>
</feature>
<dbReference type="SMART" id="SM00382">
    <property type="entry name" value="AAA"/>
    <property type="match status" value="1"/>
</dbReference>
<comment type="caution">
    <text evidence="10">The sequence shown here is derived from an EMBL/GenBank/DDBJ whole genome shotgun (WGS) entry which is preliminary data.</text>
</comment>
<dbReference type="SUPFAM" id="SSF52540">
    <property type="entry name" value="P-loop containing nucleoside triphosphate hydrolases"/>
    <property type="match status" value="1"/>
</dbReference>
<organism evidence="10 11">
    <name type="scientific">Prevotella koreensis</name>
    <dbReference type="NCBI Taxonomy" id="2490854"/>
    <lineage>
        <taxon>Bacteria</taxon>
        <taxon>Pseudomonadati</taxon>
        <taxon>Bacteroidota</taxon>
        <taxon>Bacteroidia</taxon>
        <taxon>Bacteroidales</taxon>
        <taxon>Prevotellaceae</taxon>
        <taxon>Prevotella</taxon>
    </lineage>
</organism>
<dbReference type="AlphaFoldDB" id="A0A432LKD1"/>
<evidence type="ECO:0000259" key="8">
    <source>
        <dbReference type="PROSITE" id="PS50893"/>
    </source>
</evidence>
<dbReference type="PANTHER" id="PTHR24221:SF654">
    <property type="entry name" value="ATP-BINDING CASSETTE SUB-FAMILY B MEMBER 6"/>
    <property type="match status" value="1"/>
</dbReference>
<feature type="transmembrane region" description="Helical" evidence="7">
    <location>
        <begin position="141"/>
        <end position="166"/>
    </location>
</feature>
<keyword evidence="4 10" id="KW-0067">ATP-binding</keyword>
<evidence type="ECO:0000256" key="7">
    <source>
        <dbReference type="SAM" id="Phobius"/>
    </source>
</evidence>
<feature type="transmembrane region" description="Helical" evidence="7">
    <location>
        <begin position="172"/>
        <end position="192"/>
    </location>
</feature>
<dbReference type="Gene3D" id="1.20.1560.10">
    <property type="entry name" value="ABC transporter type 1, transmembrane domain"/>
    <property type="match status" value="1"/>
</dbReference>
<dbReference type="OrthoDB" id="9762778at2"/>
<evidence type="ECO:0000256" key="4">
    <source>
        <dbReference type="ARBA" id="ARBA00022840"/>
    </source>
</evidence>
<dbReference type="InterPro" id="IPR003593">
    <property type="entry name" value="AAA+_ATPase"/>
</dbReference>
<accession>A0A432LKD1</accession>
<dbReference type="InterPro" id="IPR003439">
    <property type="entry name" value="ABC_transporter-like_ATP-bd"/>
</dbReference>
<dbReference type="GO" id="GO:0005524">
    <property type="term" value="F:ATP binding"/>
    <property type="evidence" value="ECO:0007669"/>
    <property type="project" value="UniProtKB-KW"/>
</dbReference>
<keyword evidence="6 7" id="KW-0472">Membrane</keyword>
<feature type="domain" description="ABC transmembrane type-1" evidence="9">
    <location>
        <begin position="40"/>
        <end position="316"/>
    </location>
</feature>
<dbReference type="CDD" id="cd07346">
    <property type="entry name" value="ABC_6TM_exporters"/>
    <property type="match status" value="1"/>
</dbReference>
<evidence type="ECO:0000256" key="3">
    <source>
        <dbReference type="ARBA" id="ARBA00022741"/>
    </source>
</evidence>
<dbReference type="PANTHER" id="PTHR24221">
    <property type="entry name" value="ATP-BINDING CASSETTE SUB-FAMILY B"/>
    <property type="match status" value="1"/>
</dbReference>
<dbReference type="Pfam" id="PF00664">
    <property type="entry name" value="ABC_membrane"/>
    <property type="match status" value="1"/>
</dbReference>
<dbReference type="InterPro" id="IPR039421">
    <property type="entry name" value="Type_1_exporter"/>
</dbReference>
<dbReference type="PROSITE" id="PS50929">
    <property type="entry name" value="ABC_TM1F"/>
    <property type="match status" value="1"/>
</dbReference>
<evidence type="ECO:0000259" key="9">
    <source>
        <dbReference type="PROSITE" id="PS50929"/>
    </source>
</evidence>
<dbReference type="PROSITE" id="PS50893">
    <property type="entry name" value="ABC_TRANSPORTER_2"/>
    <property type="match status" value="1"/>
</dbReference>
<gene>
    <name evidence="10" type="ORF">EHV08_05505</name>
</gene>
<sequence length="560" mass="63115">MRIKELLKIEDNRYPARDIMRWLWQAWRGNRLQAVLNASLGLLGVGVSLAQVWAVQHAIDVASHSIEGSPYLAVAIMGILILFDFVIHIASVWVRNILGIRAQNRMQQRMLDRILRSEWHGKEHFHSGDVINRLEGDVNNVVVFLTETIPNTLSVLAMFLGAFFYLFSMDKLLAILIIAMLPIFILVSKIYIKRMRKMTRNVRDSDSKVQSILQETIQNRMLIKTLESDSMMVDRLENTQSELRQNVVKRTKFSVFSNLILNFGFALGYLIAFLWSALRMYNNTLSFGGMTAFLQLVAKIQGPARSLTKLVPAFVSVFTAAERLMELEENPLEEQGNPIEMKGACGVLLDNVSYAYTTEERDVVKNLTFDFYPGSCTAILGETGAGKTTLIRMILALIRPTSGNAYIYNKGNKHILSPLIRCNFVYVPQGNTLLSGTIRENLRLGRVEATEEDMNSALRQSCADFVFSLPKGLDTVCSESGGGLSEGQAQRIAIARALLRRGSIMLFDEATSALDPDTERQLLRNILDKHDKTVIFITHRPAVVEYCDQTLHMERISQAN</sequence>
<dbReference type="GO" id="GO:0140359">
    <property type="term" value="F:ABC-type transporter activity"/>
    <property type="evidence" value="ECO:0007669"/>
    <property type="project" value="InterPro"/>
</dbReference>
<feature type="transmembrane region" description="Helical" evidence="7">
    <location>
        <begin position="34"/>
        <end position="59"/>
    </location>
</feature>
<evidence type="ECO:0000256" key="6">
    <source>
        <dbReference type="ARBA" id="ARBA00023136"/>
    </source>
</evidence>
<keyword evidence="11" id="KW-1185">Reference proteome</keyword>
<keyword evidence="5 7" id="KW-1133">Transmembrane helix</keyword>
<dbReference type="Proteomes" id="UP000278983">
    <property type="component" value="Unassembled WGS sequence"/>
</dbReference>
<evidence type="ECO:0000256" key="1">
    <source>
        <dbReference type="ARBA" id="ARBA00004651"/>
    </source>
</evidence>
<comment type="subcellular location">
    <subcellularLocation>
        <location evidence="1">Cell membrane</location>
        <topology evidence="1">Multi-pass membrane protein</topology>
    </subcellularLocation>
</comment>